<organism evidence="2 3">
    <name type="scientific">Asticcacaulis biprosthecium C19</name>
    <dbReference type="NCBI Taxonomy" id="715226"/>
    <lineage>
        <taxon>Bacteria</taxon>
        <taxon>Pseudomonadati</taxon>
        <taxon>Pseudomonadota</taxon>
        <taxon>Alphaproteobacteria</taxon>
        <taxon>Caulobacterales</taxon>
        <taxon>Caulobacteraceae</taxon>
        <taxon>Asticcacaulis</taxon>
    </lineage>
</organism>
<dbReference type="Proteomes" id="UP000006512">
    <property type="component" value="Unassembled WGS sequence"/>
</dbReference>
<dbReference type="HOGENOM" id="CLU_1709512_0_0_5"/>
<reference evidence="3" key="1">
    <citation type="submission" date="2011-03" db="EMBL/GenBank/DDBJ databases">
        <title>Draft genome sequence of Brevundimonas diminuta.</title>
        <authorList>
            <person name="Brown P.J.B."/>
            <person name="Buechlein A."/>
            <person name="Hemmerich C."/>
            <person name="Brun Y.V."/>
        </authorList>
    </citation>
    <scope>NUCLEOTIDE SEQUENCE [LARGE SCALE GENOMIC DNA]</scope>
    <source>
        <strain evidence="3">C19</strain>
    </source>
</reference>
<evidence type="ECO:0000313" key="3">
    <source>
        <dbReference type="Proteomes" id="UP000006512"/>
    </source>
</evidence>
<gene>
    <name evidence="2" type="ORF">ABI_23700</name>
</gene>
<evidence type="ECO:0000256" key="1">
    <source>
        <dbReference type="SAM" id="SignalP"/>
    </source>
</evidence>
<feature type="signal peptide" evidence="1">
    <location>
        <begin position="1"/>
        <end position="27"/>
    </location>
</feature>
<evidence type="ECO:0008006" key="4">
    <source>
        <dbReference type="Google" id="ProtNLM"/>
    </source>
</evidence>
<dbReference type="PROSITE" id="PS51257">
    <property type="entry name" value="PROKAR_LIPOPROTEIN"/>
    <property type="match status" value="1"/>
</dbReference>
<dbReference type="RefSeq" id="WP_006273141.1">
    <property type="nucleotide sequence ID" value="NZ_GL883078.1"/>
</dbReference>
<sequence>MTARILTTAVLLGLAACASAPAPQASASDGARRRPLTEAETCDLIVQVAKQVGEGPFDADIKREGSRGIDCSEQLKAAGLAIFPASRMNAPNVQISVQDRGWVFHEPRFTDDAEAVIVLDFVCRALCGHGEEVTVRLQDGGWKIVKRDTTWIS</sequence>
<protein>
    <recommendedName>
        <fullName evidence="4">Lipoprotein</fullName>
    </recommendedName>
</protein>
<dbReference type="OrthoDB" id="7173203at2"/>
<evidence type="ECO:0000313" key="2">
    <source>
        <dbReference type="EMBL" id="EGF90958.1"/>
    </source>
</evidence>
<name>F4QNQ0_9CAUL</name>
<feature type="chain" id="PRO_5003321000" description="Lipoprotein" evidence="1">
    <location>
        <begin position="28"/>
        <end position="153"/>
    </location>
</feature>
<dbReference type="EMBL" id="GL883078">
    <property type="protein sequence ID" value="EGF90958.1"/>
    <property type="molecule type" value="Genomic_DNA"/>
</dbReference>
<keyword evidence="1" id="KW-0732">Signal</keyword>
<dbReference type="AlphaFoldDB" id="F4QNQ0"/>
<accession>F4QNQ0</accession>
<dbReference type="STRING" id="715226.ABI_23700"/>
<proteinExistence type="predicted"/>
<keyword evidence="3" id="KW-1185">Reference proteome</keyword>